<dbReference type="Pfam" id="PF00702">
    <property type="entry name" value="Hydrolase"/>
    <property type="match status" value="1"/>
</dbReference>
<keyword evidence="1 2" id="KW-0378">Hydrolase</keyword>
<accession>A0A268NX57</accession>
<dbReference type="InterPro" id="IPR023214">
    <property type="entry name" value="HAD_sf"/>
</dbReference>
<organism evidence="2 3">
    <name type="scientific">Shouchella clausii</name>
    <name type="common">Alkalihalobacillus clausii</name>
    <dbReference type="NCBI Taxonomy" id="79880"/>
    <lineage>
        <taxon>Bacteria</taxon>
        <taxon>Bacillati</taxon>
        <taxon>Bacillota</taxon>
        <taxon>Bacilli</taxon>
        <taxon>Bacillales</taxon>
        <taxon>Bacillaceae</taxon>
        <taxon>Shouchella</taxon>
    </lineage>
</organism>
<evidence type="ECO:0000313" key="2">
    <source>
        <dbReference type="EMBL" id="PAE88008.1"/>
    </source>
</evidence>
<dbReference type="EMBL" id="NPCC01000024">
    <property type="protein sequence ID" value="PAE88008.1"/>
    <property type="molecule type" value="Genomic_DNA"/>
</dbReference>
<gene>
    <name evidence="2" type="ORF">CHH72_15575</name>
</gene>
<proteinExistence type="predicted"/>
<name>A0A268NX57_SHOCL</name>
<dbReference type="Gene3D" id="3.40.50.1000">
    <property type="entry name" value="HAD superfamily/HAD-like"/>
    <property type="match status" value="1"/>
</dbReference>
<evidence type="ECO:0000256" key="1">
    <source>
        <dbReference type="ARBA" id="ARBA00022801"/>
    </source>
</evidence>
<dbReference type="GO" id="GO:0016787">
    <property type="term" value="F:hydrolase activity"/>
    <property type="evidence" value="ECO:0007669"/>
    <property type="project" value="UniProtKB-KW"/>
</dbReference>
<evidence type="ECO:0000313" key="3">
    <source>
        <dbReference type="Proteomes" id="UP000216207"/>
    </source>
</evidence>
<sequence>MKGEFFMNYKLVVFDLDGTLYEGTDHFDFYATHLQQKVAKKDRLEFQLDYEAMKAGNHVVQIGKAYDVARDAVLTIDPMTLKVTAAHTWEGEQYDQASVEEVYTGELSFNFEDMIAIGDGWWYPFVCAKHYGVTDCYSSYQATKEYMVSDKFQLEPLPGLRDKLLELKKHTHVVVMTNSDRDDVGRLFKELGLEGVFEHIISSAKKPTRTMGLFEQLLSHYEVKPEEAVSVGDNFINEIAPAVLLGMDAVYIHPQRPKIDLEQVRVVSTVLELW</sequence>
<reference evidence="2 3" key="1">
    <citation type="submission" date="2017-07" db="EMBL/GenBank/DDBJ databases">
        <title>Isolation and whole genome analysis of endospore-forming bacteria from heroin.</title>
        <authorList>
            <person name="Kalinowski J."/>
            <person name="Ahrens B."/>
            <person name="Al-Dilaimi A."/>
            <person name="Winkler A."/>
            <person name="Wibberg D."/>
            <person name="Schleenbecker U."/>
            <person name="Ruckert C."/>
            <person name="Wolfel R."/>
            <person name="Grass G."/>
        </authorList>
    </citation>
    <scope>NUCLEOTIDE SEQUENCE [LARGE SCALE GENOMIC DNA]</scope>
    <source>
        <strain evidence="2 3">7539</strain>
    </source>
</reference>
<comment type="caution">
    <text evidence="2">The sequence shown here is derived from an EMBL/GenBank/DDBJ whole genome shotgun (WGS) entry which is preliminary data.</text>
</comment>
<dbReference type="AlphaFoldDB" id="A0A268NX57"/>
<dbReference type="PANTHER" id="PTHR43316">
    <property type="entry name" value="HYDROLASE, HALOACID DELAHOGENASE-RELATED"/>
    <property type="match status" value="1"/>
</dbReference>
<dbReference type="InterPro" id="IPR036412">
    <property type="entry name" value="HAD-like_sf"/>
</dbReference>
<dbReference type="InterPro" id="IPR051540">
    <property type="entry name" value="S-2-haloacid_dehalogenase"/>
</dbReference>
<dbReference type="SUPFAM" id="SSF56784">
    <property type="entry name" value="HAD-like"/>
    <property type="match status" value="1"/>
</dbReference>
<protein>
    <submittedName>
        <fullName evidence="2">Hydrolase</fullName>
    </submittedName>
</protein>
<dbReference type="Proteomes" id="UP000216207">
    <property type="component" value="Unassembled WGS sequence"/>
</dbReference>